<dbReference type="AlphaFoldDB" id="A0A368F6T2"/>
<reference evidence="1 2" key="1">
    <citation type="submission" date="2014-10" db="EMBL/GenBank/DDBJ databases">
        <title>Draft genome of the hookworm Ancylostoma caninum.</title>
        <authorList>
            <person name="Mitreva M."/>
        </authorList>
    </citation>
    <scope>NUCLEOTIDE SEQUENCE [LARGE SCALE GENOMIC DNA]</scope>
    <source>
        <strain evidence="1 2">Baltimore</strain>
    </source>
</reference>
<evidence type="ECO:0000313" key="1">
    <source>
        <dbReference type="EMBL" id="RCN27854.1"/>
    </source>
</evidence>
<dbReference type="Proteomes" id="UP000252519">
    <property type="component" value="Unassembled WGS sequence"/>
</dbReference>
<keyword evidence="2" id="KW-1185">Reference proteome</keyword>
<sequence>MCVRIVGTSFVKLDFSSVLTINASKCDNKGGPELLLSQRPTPPKIEIPDPSPALVVENNQKLTKFFLSPKLAVEYEEKGNLPMMRFRKNPKLETTAALKFVFGEKNAEILEDGECHFVHEVKSFAEFKDCKKLTGNITLSKSIEQEPPARFRMHKINGCLRISNTAITTIDFLASTVMEEVTCIHGKHGKSTLVYQHL</sequence>
<accession>A0A368F6T2</accession>
<gene>
    <name evidence="1" type="ORF">ANCCAN_26408</name>
</gene>
<proteinExistence type="predicted"/>
<comment type="caution">
    <text evidence="1">The sequence shown here is derived from an EMBL/GenBank/DDBJ whole genome shotgun (WGS) entry which is preliminary data.</text>
</comment>
<evidence type="ECO:0000313" key="2">
    <source>
        <dbReference type="Proteomes" id="UP000252519"/>
    </source>
</evidence>
<name>A0A368F6T2_ANCCA</name>
<dbReference type="EMBL" id="JOJR01003385">
    <property type="protein sequence ID" value="RCN27854.1"/>
    <property type="molecule type" value="Genomic_DNA"/>
</dbReference>
<dbReference type="OrthoDB" id="5873497at2759"/>
<organism evidence="1 2">
    <name type="scientific">Ancylostoma caninum</name>
    <name type="common">Dog hookworm</name>
    <dbReference type="NCBI Taxonomy" id="29170"/>
    <lineage>
        <taxon>Eukaryota</taxon>
        <taxon>Metazoa</taxon>
        <taxon>Ecdysozoa</taxon>
        <taxon>Nematoda</taxon>
        <taxon>Chromadorea</taxon>
        <taxon>Rhabditida</taxon>
        <taxon>Rhabditina</taxon>
        <taxon>Rhabditomorpha</taxon>
        <taxon>Strongyloidea</taxon>
        <taxon>Ancylostomatidae</taxon>
        <taxon>Ancylostomatinae</taxon>
        <taxon>Ancylostoma</taxon>
    </lineage>
</organism>
<protein>
    <submittedName>
        <fullName evidence="1">Uncharacterized protein</fullName>
    </submittedName>
</protein>